<proteinExistence type="predicted"/>
<protein>
    <submittedName>
        <fullName evidence="1">Uncharacterized protein</fullName>
    </submittedName>
</protein>
<dbReference type="EMBL" id="RCHU02000016">
    <property type="protein sequence ID" value="KAL3569034.1"/>
    <property type="molecule type" value="Genomic_DNA"/>
</dbReference>
<evidence type="ECO:0000313" key="2">
    <source>
        <dbReference type="Proteomes" id="UP000309997"/>
    </source>
</evidence>
<gene>
    <name evidence="1" type="ORF">D5086_028924</name>
</gene>
<comment type="caution">
    <text evidence="1">The sequence shown here is derived from an EMBL/GenBank/DDBJ whole genome shotgun (WGS) entry which is preliminary data.</text>
</comment>
<accession>A0ACC4AS26</accession>
<dbReference type="Proteomes" id="UP000309997">
    <property type="component" value="Unassembled WGS sequence"/>
</dbReference>
<keyword evidence="2" id="KW-1185">Reference proteome</keyword>
<organism evidence="1 2">
    <name type="scientific">Populus alba</name>
    <name type="common">White poplar</name>
    <dbReference type="NCBI Taxonomy" id="43335"/>
    <lineage>
        <taxon>Eukaryota</taxon>
        <taxon>Viridiplantae</taxon>
        <taxon>Streptophyta</taxon>
        <taxon>Embryophyta</taxon>
        <taxon>Tracheophyta</taxon>
        <taxon>Spermatophyta</taxon>
        <taxon>Magnoliopsida</taxon>
        <taxon>eudicotyledons</taxon>
        <taxon>Gunneridae</taxon>
        <taxon>Pentapetalae</taxon>
        <taxon>rosids</taxon>
        <taxon>fabids</taxon>
        <taxon>Malpighiales</taxon>
        <taxon>Salicaceae</taxon>
        <taxon>Saliceae</taxon>
        <taxon>Populus</taxon>
    </lineage>
</organism>
<name>A0ACC4AS26_POPAL</name>
<reference evidence="1 2" key="1">
    <citation type="journal article" date="2024" name="Plant Biotechnol. J.">
        <title>Genome and CRISPR/Cas9 system of a widespread forest tree (Populus alba) in the world.</title>
        <authorList>
            <person name="Liu Y.J."/>
            <person name="Jiang P.F."/>
            <person name="Han X.M."/>
            <person name="Li X.Y."/>
            <person name="Wang H.M."/>
            <person name="Wang Y.J."/>
            <person name="Wang X.X."/>
            <person name="Zeng Q.Y."/>
        </authorList>
    </citation>
    <scope>NUCLEOTIDE SEQUENCE [LARGE SCALE GENOMIC DNA]</scope>
    <source>
        <strain evidence="2">cv. PAL-ZL1</strain>
    </source>
</reference>
<sequence>MIQTQHLFKLVEAPASSSSLVFQTLTFQTSLPVNTMGSKQCDKIHTNVRFSYIPVGNEEKPADPFASAFFSAI</sequence>
<evidence type="ECO:0000313" key="1">
    <source>
        <dbReference type="EMBL" id="KAL3569034.1"/>
    </source>
</evidence>